<dbReference type="PROSITE" id="PS50222">
    <property type="entry name" value="EF_HAND_2"/>
    <property type="match status" value="5"/>
</dbReference>
<protein>
    <recommendedName>
        <fullName evidence="3">EF-hand domain-containing protein</fullName>
    </recommendedName>
</protein>
<dbReference type="Pfam" id="PF13499">
    <property type="entry name" value="EF-hand_7"/>
    <property type="match status" value="1"/>
</dbReference>
<dbReference type="SMART" id="SM00054">
    <property type="entry name" value="EFh"/>
    <property type="match status" value="5"/>
</dbReference>
<evidence type="ECO:0000256" key="2">
    <source>
        <dbReference type="ARBA" id="ARBA00022837"/>
    </source>
</evidence>
<evidence type="ECO:0000313" key="5">
    <source>
        <dbReference type="Proteomes" id="UP001159405"/>
    </source>
</evidence>
<comment type="caution">
    <text evidence="4">The sequence shown here is derived from an EMBL/GenBank/DDBJ whole genome shotgun (WGS) entry which is preliminary data.</text>
</comment>
<dbReference type="PANTHER" id="PTHR23049">
    <property type="entry name" value="MYOSIN REGULATORY LIGHT CHAIN 2"/>
    <property type="match status" value="1"/>
</dbReference>
<proteinExistence type="predicted"/>
<name>A0ABN8P0A8_9CNID</name>
<dbReference type="CDD" id="cd00051">
    <property type="entry name" value="EFh"/>
    <property type="match status" value="2"/>
</dbReference>
<feature type="domain" description="EF-hand" evidence="3">
    <location>
        <begin position="336"/>
        <end position="371"/>
    </location>
</feature>
<dbReference type="SUPFAM" id="SSF47473">
    <property type="entry name" value="EF-hand"/>
    <property type="match status" value="2"/>
</dbReference>
<evidence type="ECO:0000259" key="3">
    <source>
        <dbReference type="PROSITE" id="PS50222"/>
    </source>
</evidence>
<dbReference type="Proteomes" id="UP001159405">
    <property type="component" value="Unassembled WGS sequence"/>
</dbReference>
<gene>
    <name evidence="4" type="ORF">PLOB_00031824</name>
</gene>
<evidence type="ECO:0000313" key="4">
    <source>
        <dbReference type="EMBL" id="CAH3125355.1"/>
    </source>
</evidence>
<keyword evidence="1" id="KW-0677">Repeat</keyword>
<accession>A0ABN8P0A8</accession>
<evidence type="ECO:0000256" key="1">
    <source>
        <dbReference type="ARBA" id="ARBA00022737"/>
    </source>
</evidence>
<feature type="domain" description="EF-hand" evidence="3">
    <location>
        <begin position="231"/>
        <end position="266"/>
    </location>
</feature>
<dbReference type="InterPro" id="IPR018247">
    <property type="entry name" value="EF_Hand_1_Ca_BS"/>
</dbReference>
<feature type="domain" description="EF-hand" evidence="3">
    <location>
        <begin position="300"/>
        <end position="335"/>
    </location>
</feature>
<organism evidence="4 5">
    <name type="scientific">Porites lobata</name>
    <dbReference type="NCBI Taxonomy" id="104759"/>
    <lineage>
        <taxon>Eukaryota</taxon>
        <taxon>Metazoa</taxon>
        <taxon>Cnidaria</taxon>
        <taxon>Anthozoa</taxon>
        <taxon>Hexacorallia</taxon>
        <taxon>Scleractinia</taxon>
        <taxon>Fungiina</taxon>
        <taxon>Poritidae</taxon>
        <taxon>Porites</taxon>
    </lineage>
</organism>
<feature type="domain" description="EF-hand" evidence="3">
    <location>
        <begin position="100"/>
        <end position="135"/>
    </location>
</feature>
<dbReference type="PROSITE" id="PS00018">
    <property type="entry name" value="EF_HAND_1"/>
    <property type="match status" value="1"/>
</dbReference>
<dbReference type="InterPro" id="IPR002048">
    <property type="entry name" value="EF_hand_dom"/>
</dbReference>
<dbReference type="InterPro" id="IPR050403">
    <property type="entry name" value="Myosin_RLC"/>
</dbReference>
<dbReference type="Pfam" id="PF13405">
    <property type="entry name" value="EF-hand_6"/>
    <property type="match status" value="2"/>
</dbReference>
<dbReference type="InterPro" id="IPR011992">
    <property type="entry name" value="EF-hand-dom_pair"/>
</dbReference>
<dbReference type="Gene3D" id="1.10.238.10">
    <property type="entry name" value="EF-hand"/>
    <property type="match status" value="4"/>
</dbReference>
<reference evidence="4 5" key="1">
    <citation type="submission" date="2022-05" db="EMBL/GenBank/DDBJ databases">
        <authorList>
            <consortium name="Genoscope - CEA"/>
            <person name="William W."/>
        </authorList>
    </citation>
    <scope>NUCLEOTIDE SEQUENCE [LARGE SCALE GENOMIC DNA]</scope>
</reference>
<keyword evidence="5" id="KW-1185">Reference proteome</keyword>
<sequence>MSSSKSKSKKSGAKKKAQRATSNVFAMFDQTQIHEFKEAFNVIDQDRDGIITAKDLTEMFNSLGRPQSDEYIEDMLGEATGNINFTMFMTLFSENMHGTDPEDMIRSAFTTFDPDGTGVINEDRIRPLLMKLGDKKRFKLSPTIQTENASRREDSDQCSRMKNAMKCSIVLKRTTTETLIMGSLPKSSNTAKKMTEFYTTKMSGKAKTKKAGAKKKAQRATSNVFAMFDQQQIQEFKEAFSMIDQDRDGFIKDTDLKDMFASLGNEKSNDYIDEMLGEASGPLNFTMFLTLMGEKLNGTDPEDMIRNAFASFDIEGKGILNEDRLRPLLKGMGDRFTEDECEEMFRLANADDDGNFNYLEFVKTIKHGAKDDS</sequence>
<dbReference type="EMBL" id="CALNXK010000041">
    <property type="protein sequence ID" value="CAH3125355.1"/>
    <property type="molecule type" value="Genomic_DNA"/>
</dbReference>
<keyword evidence="2" id="KW-0106">Calcium</keyword>
<feature type="domain" description="EF-hand" evidence="3">
    <location>
        <begin position="31"/>
        <end position="66"/>
    </location>
</feature>